<dbReference type="PANTHER" id="PTHR44196:SF1">
    <property type="entry name" value="DEHYDROGENASE_REDUCTASE SDR FAMILY MEMBER 7B"/>
    <property type="match status" value="1"/>
</dbReference>
<dbReference type="EMBL" id="JAPCKK010000011">
    <property type="protein sequence ID" value="MDP4096350.1"/>
    <property type="molecule type" value="Genomic_DNA"/>
</dbReference>
<accession>A0ABT9FNY7</accession>
<dbReference type="InterPro" id="IPR002347">
    <property type="entry name" value="SDR_fam"/>
</dbReference>
<evidence type="ECO:0000313" key="4">
    <source>
        <dbReference type="EMBL" id="MDP4096350.1"/>
    </source>
</evidence>
<dbReference type="InterPro" id="IPR020904">
    <property type="entry name" value="Sc_DH/Rdtase_CS"/>
</dbReference>
<keyword evidence="2" id="KW-0560">Oxidoreductase</keyword>
<dbReference type="PROSITE" id="PS00061">
    <property type="entry name" value="ADH_SHORT"/>
    <property type="match status" value="1"/>
</dbReference>
<proteinExistence type="inferred from homology"/>
<dbReference type="PRINTS" id="PR00080">
    <property type="entry name" value="SDRFAMILY"/>
</dbReference>
<keyword evidence="5" id="KW-1185">Reference proteome</keyword>
<comment type="similarity">
    <text evidence="1 3">Belongs to the short-chain dehydrogenases/reductases (SDR) family.</text>
</comment>
<dbReference type="SUPFAM" id="SSF51735">
    <property type="entry name" value="NAD(P)-binding Rossmann-fold domains"/>
    <property type="match status" value="1"/>
</dbReference>
<dbReference type="InterPro" id="IPR036291">
    <property type="entry name" value="NAD(P)-bd_dom_sf"/>
</dbReference>
<dbReference type="Gene3D" id="3.40.50.720">
    <property type="entry name" value="NAD(P)-binding Rossmann-like Domain"/>
    <property type="match status" value="1"/>
</dbReference>
<evidence type="ECO:0000256" key="3">
    <source>
        <dbReference type="RuleBase" id="RU000363"/>
    </source>
</evidence>
<name>A0ABT9FNY7_9BACL</name>
<evidence type="ECO:0000256" key="2">
    <source>
        <dbReference type="ARBA" id="ARBA00023002"/>
    </source>
</evidence>
<comment type="caution">
    <text evidence="4">The sequence shown here is derived from an EMBL/GenBank/DDBJ whole genome shotgun (WGS) entry which is preliminary data.</text>
</comment>
<protein>
    <submittedName>
        <fullName evidence="4">SDR family NAD(P)-dependent oxidoreductase</fullName>
    </submittedName>
</protein>
<reference evidence="4 5" key="1">
    <citation type="submission" date="2022-10" db="EMBL/GenBank/DDBJ databases">
        <title>Paenibacillus description and whole genome data of maize root bacterial community.</title>
        <authorList>
            <person name="Marton D."/>
            <person name="Farkas M."/>
            <person name="Cserhati M."/>
        </authorList>
    </citation>
    <scope>NUCLEOTIDE SEQUENCE [LARGE SCALE GENOMIC DNA]</scope>
    <source>
        <strain evidence="4 5">P96</strain>
    </source>
</reference>
<gene>
    <name evidence="4" type="ORF">OIN60_06155</name>
</gene>
<dbReference type="Pfam" id="PF00106">
    <property type="entry name" value="adh_short"/>
    <property type="match status" value="1"/>
</dbReference>
<evidence type="ECO:0000313" key="5">
    <source>
        <dbReference type="Proteomes" id="UP001241848"/>
    </source>
</evidence>
<dbReference type="Proteomes" id="UP001241848">
    <property type="component" value="Unassembled WGS sequence"/>
</dbReference>
<organism evidence="4 5">
    <name type="scientific">Paenibacillus zeirhizosphaerae</name>
    <dbReference type="NCBI Taxonomy" id="2987519"/>
    <lineage>
        <taxon>Bacteria</taxon>
        <taxon>Bacillati</taxon>
        <taxon>Bacillota</taxon>
        <taxon>Bacilli</taxon>
        <taxon>Bacillales</taxon>
        <taxon>Paenibacillaceae</taxon>
        <taxon>Paenibacillus</taxon>
    </lineage>
</organism>
<dbReference type="RefSeq" id="WP_305753966.1">
    <property type="nucleotide sequence ID" value="NZ_JAPCKK010000011.1"/>
</dbReference>
<sequence>MNIQNNTILITGGATGIGLALASRFLKNGNKVIITGRRADKLQEAKDIYPELVTYVSDVSKEEDRVALFEKVTHDFPDLNVLFNNAGIMHYLNYDGTEPWTHIELEIKTNLSAPIHLTRLFAPHLLKQKEAAILNVTSGLAHVPLAATPVYSSTKAALHSYTQSMRHQFHGQIRVIEVSPPLTNTDLGIPGANTAGIPVDLFADEVMAGLERGEDEVTYGFSKLTANASRTERNELFNQLNAHNHA</sequence>
<evidence type="ECO:0000256" key="1">
    <source>
        <dbReference type="ARBA" id="ARBA00006484"/>
    </source>
</evidence>
<dbReference type="PRINTS" id="PR00081">
    <property type="entry name" value="GDHRDH"/>
</dbReference>
<dbReference type="PANTHER" id="PTHR44196">
    <property type="entry name" value="DEHYDROGENASE/REDUCTASE SDR FAMILY MEMBER 7B"/>
    <property type="match status" value="1"/>
</dbReference>